<keyword evidence="12" id="KW-1133">Transmembrane helix</keyword>
<evidence type="ECO:0000256" key="12">
    <source>
        <dbReference type="SAM" id="Phobius"/>
    </source>
</evidence>
<dbReference type="FunFam" id="1.50.10.20:FF:000006">
    <property type="entry name" value="Mannan endo-1,6-alpha-mannosidase"/>
    <property type="match status" value="1"/>
</dbReference>
<evidence type="ECO:0000256" key="5">
    <source>
        <dbReference type="ARBA" id="ARBA00022729"/>
    </source>
</evidence>
<comment type="subcellular location">
    <subcellularLocation>
        <location evidence="2">Endomembrane system</location>
    </subcellularLocation>
</comment>
<feature type="transmembrane region" description="Helical" evidence="12">
    <location>
        <begin position="471"/>
        <end position="492"/>
    </location>
</feature>
<dbReference type="OrthoDB" id="4187847at2759"/>
<evidence type="ECO:0000256" key="3">
    <source>
        <dbReference type="ARBA" id="ARBA00009699"/>
    </source>
</evidence>
<dbReference type="InterPro" id="IPR008928">
    <property type="entry name" value="6-hairpin_glycosidase_sf"/>
</dbReference>
<gene>
    <name evidence="13" type="ORF">L249_2052</name>
</gene>
<proteinExistence type="inferred from homology"/>
<accession>A0A367LMW7</accession>
<comment type="similarity">
    <text evidence="3 10">Belongs to the glycosyl hydrolase 76 family.</text>
</comment>
<evidence type="ECO:0000256" key="11">
    <source>
        <dbReference type="SAM" id="MobiDB-lite"/>
    </source>
</evidence>
<keyword evidence="6 10" id="KW-0378">Hydrolase</keyword>
<sequence length="493" mass="53603">MLQNQPHCFPRHFLFSYSLFFINATNASELTMRGLAAVLAVTLGLLSQNVRGIELNVDDDASLKQAAGTAAFGLMKYYTGNNTGDTPGNLPAPYFWWLAGAMFGTMVDYWHLTGDSTYNEVTMQAIVHQASDTKDFMPKNQTRTEGNDDQGFWAMTAMAAAENKFPDPPRDQPQYLALAQAVFNQYAGRWDVDDCNGGLRWQIFSFNNGFNYKNSISNGCFFNIAARLARYTGNTTYADWANKVFEWEQQVGLIGPKMEVFDGITIGSDKQCHNLNTMRWSYNAGIYLEGAAVMFDVTKNDTWKQRRDGLLQQSLETFSKDQVLFEQLCEPSKGCNNDQQSFKGYLARWLAGTVRVAPETADTIMPVLRASAKSAAESCTGSPPPGAPPVGFAGLPGTACGFSWQQKGFDGISGVPPQMNAVSAMIYPLAQKASAPATEKSGGTSKGDPKAGAGEVKDPTALRPITAGDRVGAGFLTLFMVAGSLGLSTFLVI</sequence>
<protein>
    <recommendedName>
        <fullName evidence="4 10">Mannan endo-1,6-alpha-mannosidase</fullName>
        <ecNumber evidence="4 10">3.2.1.101</ecNumber>
    </recommendedName>
</protein>
<keyword evidence="12" id="KW-0812">Transmembrane</keyword>
<comment type="catalytic activity">
    <reaction evidence="1 10">
        <text>Random hydrolysis of (1-&gt;6)-alpha-D-mannosidic linkages in unbranched (1-&gt;6)-mannans.</text>
        <dbReference type="EC" id="3.2.1.101"/>
    </reaction>
</comment>
<dbReference type="GO" id="GO:0016052">
    <property type="term" value="P:carbohydrate catabolic process"/>
    <property type="evidence" value="ECO:0007669"/>
    <property type="project" value="InterPro"/>
</dbReference>
<evidence type="ECO:0000256" key="8">
    <source>
        <dbReference type="ARBA" id="ARBA00023180"/>
    </source>
</evidence>
<evidence type="ECO:0000256" key="10">
    <source>
        <dbReference type="PIRNR" id="PIRNR016302"/>
    </source>
</evidence>
<dbReference type="InterPro" id="IPR014480">
    <property type="entry name" value="Mannan-1_6-alpha_mannosidase"/>
</dbReference>
<keyword evidence="9 10" id="KW-0326">Glycosidase</keyword>
<dbReference type="GO" id="GO:0009272">
    <property type="term" value="P:fungal-type cell wall biogenesis"/>
    <property type="evidence" value="ECO:0007669"/>
    <property type="project" value="TreeGrafter"/>
</dbReference>
<dbReference type="EC" id="3.2.1.101" evidence="4 10"/>
<evidence type="ECO:0000256" key="1">
    <source>
        <dbReference type="ARBA" id="ARBA00001452"/>
    </source>
</evidence>
<evidence type="ECO:0000256" key="2">
    <source>
        <dbReference type="ARBA" id="ARBA00004308"/>
    </source>
</evidence>
<dbReference type="Proteomes" id="UP000253664">
    <property type="component" value="Unassembled WGS sequence"/>
</dbReference>
<dbReference type="AlphaFoldDB" id="A0A367LMW7"/>
<dbReference type="PIRSF" id="PIRSF016302">
    <property type="entry name" value="Man_a_manosd"/>
    <property type="match status" value="1"/>
</dbReference>
<keyword evidence="5" id="KW-0732">Signal</keyword>
<evidence type="ECO:0000313" key="14">
    <source>
        <dbReference type="Proteomes" id="UP000253664"/>
    </source>
</evidence>
<keyword evidence="14" id="KW-1185">Reference proteome</keyword>
<dbReference type="STRING" id="1330021.A0A367LMW7"/>
<evidence type="ECO:0000256" key="9">
    <source>
        <dbReference type="ARBA" id="ARBA00023295"/>
    </source>
</evidence>
<evidence type="ECO:0000256" key="6">
    <source>
        <dbReference type="ARBA" id="ARBA00022801"/>
    </source>
</evidence>
<dbReference type="PANTHER" id="PTHR12145:SF41">
    <property type="entry name" value="MANNAN ENDO-1,6-ALPHA-MANNOSIDASE"/>
    <property type="match status" value="1"/>
</dbReference>
<dbReference type="InterPro" id="IPR005198">
    <property type="entry name" value="Glyco_hydro_76"/>
</dbReference>
<dbReference type="GO" id="GO:0008496">
    <property type="term" value="F:mannan endo-1,6-alpha-mannosidase activity"/>
    <property type="evidence" value="ECO:0007669"/>
    <property type="project" value="UniProtKB-UniRule"/>
</dbReference>
<organism evidence="13 14">
    <name type="scientific">Ophiocordyceps polyrhachis-furcata BCC 54312</name>
    <dbReference type="NCBI Taxonomy" id="1330021"/>
    <lineage>
        <taxon>Eukaryota</taxon>
        <taxon>Fungi</taxon>
        <taxon>Dikarya</taxon>
        <taxon>Ascomycota</taxon>
        <taxon>Pezizomycotina</taxon>
        <taxon>Sordariomycetes</taxon>
        <taxon>Hypocreomycetidae</taxon>
        <taxon>Hypocreales</taxon>
        <taxon>Ophiocordycipitaceae</taxon>
        <taxon>Ophiocordyceps</taxon>
    </lineage>
</organism>
<dbReference type="Pfam" id="PF03663">
    <property type="entry name" value="Glyco_hydro_76"/>
    <property type="match status" value="1"/>
</dbReference>
<name>A0A367LMW7_9HYPO</name>
<keyword evidence="7 12" id="KW-0472">Membrane</keyword>
<dbReference type="GO" id="GO:0012505">
    <property type="term" value="C:endomembrane system"/>
    <property type="evidence" value="ECO:0007669"/>
    <property type="project" value="UniProtKB-SubCell"/>
</dbReference>
<dbReference type="SUPFAM" id="SSF48208">
    <property type="entry name" value="Six-hairpin glycosidases"/>
    <property type="match status" value="1"/>
</dbReference>
<feature type="region of interest" description="Disordered" evidence="11">
    <location>
        <begin position="436"/>
        <end position="457"/>
    </location>
</feature>
<evidence type="ECO:0000313" key="13">
    <source>
        <dbReference type="EMBL" id="RCI15758.1"/>
    </source>
</evidence>
<dbReference type="EMBL" id="LKCN02000001">
    <property type="protein sequence ID" value="RCI15758.1"/>
    <property type="molecule type" value="Genomic_DNA"/>
</dbReference>
<evidence type="ECO:0000256" key="7">
    <source>
        <dbReference type="ARBA" id="ARBA00023136"/>
    </source>
</evidence>
<evidence type="ECO:0000256" key="4">
    <source>
        <dbReference type="ARBA" id="ARBA00012350"/>
    </source>
</evidence>
<keyword evidence="8" id="KW-0325">Glycoprotein</keyword>
<comment type="caution">
    <text evidence="13">The sequence shown here is derived from an EMBL/GenBank/DDBJ whole genome shotgun (WGS) entry which is preliminary data.</text>
</comment>
<dbReference type="Gene3D" id="1.50.10.20">
    <property type="match status" value="1"/>
</dbReference>
<reference evidence="13 14" key="1">
    <citation type="journal article" date="2015" name="BMC Genomics">
        <title>Insights from the genome of Ophiocordyceps polyrhachis-furcata to pathogenicity and host specificity in insect fungi.</title>
        <authorList>
            <person name="Wichadakul D."/>
            <person name="Kobmoo N."/>
            <person name="Ingsriswang S."/>
            <person name="Tangphatsornruang S."/>
            <person name="Chantasingh D."/>
            <person name="Luangsa-ard J.J."/>
            <person name="Eurwilaichitr L."/>
        </authorList>
    </citation>
    <scope>NUCLEOTIDE SEQUENCE [LARGE SCALE GENOMIC DNA]</scope>
    <source>
        <strain evidence="13 14">BCC 54312</strain>
    </source>
</reference>
<dbReference type="PANTHER" id="PTHR12145">
    <property type="entry name" value="MANNAN ENDO-1,6-ALPHA-MANNOSIDASE DCW1"/>
    <property type="match status" value="1"/>
</dbReference>